<keyword evidence="1" id="KW-0812">Transmembrane</keyword>
<keyword evidence="1" id="KW-1133">Transmembrane helix</keyword>
<comment type="caution">
    <text evidence="3">The sequence shown here is derived from an EMBL/GenBank/DDBJ whole genome shotgun (WGS) entry which is preliminary data.</text>
</comment>
<dbReference type="InterPro" id="IPR058285">
    <property type="entry name" value="DUF7979"/>
</dbReference>
<evidence type="ECO:0000259" key="2">
    <source>
        <dbReference type="Pfam" id="PF25934"/>
    </source>
</evidence>
<dbReference type="AlphaFoldDB" id="A0A8J7Y156"/>
<dbReference type="OrthoDB" id="248455at2157"/>
<feature type="transmembrane region" description="Helical" evidence="1">
    <location>
        <begin position="140"/>
        <end position="160"/>
    </location>
</feature>
<sequence>MADEQPESVLFTYLAPFVGVLLVAVGIGAAVPGGYALIQGDIAGCGNPSIAVESPEETAGQFGNATSPNLARFQYEELSSAEQTAFSEAIDDPVGEAKVKGEFPHAAEFRNGSIVTYEGEQHYVTVVAEHPCYAAAPLQFPLGVFAIAFGTLAILSPPLYRKMVALEEQAG</sequence>
<name>A0A8J7Y156_9EURY</name>
<dbReference type="RefSeq" id="WP_162315987.1">
    <property type="nucleotide sequence ID" value="NZ_JAHQXF010000001.1"/>
</dbReference>
<keyword evidence="1" id="KW-0472">Membrane</keyword>
<gene>
    <name evidence="3" type="ORF">KTS45_01245</name>
</gene>
<dbReference type="Proteomes" id="UP000766550">
    <property type="component" value="Unassembled WGS sequence"/>
</dbReference>
<evidence type="ECO:0000313" key="3">
    <source>
        <dbReference type="EMBL" id="MBV0922815.1"/>
    </source>
</evidence>
<evidence type="ECO:0000313" key="4">
    <source>
        <dbReference type="Proteomes" id="UP000766550"/>
    </source>
</evidence>
<protein>
    <recommendedName>
        <fullName evidence="2">DUF7979 domain-containing protein</fullName>
    </recommendedName>
</protein>
<feature type="domain" description="DUF7979" evidence="2">
    <location>
        <begin position="70"/>
        <end position="125"/>
    </location>
</feature>
<reference evidence="3 4" key="1">
    <citation type="submission" date="2021-06" db="EMBL/GenBank/DDBJ databases">
        <title>New haloarchaea isolates fom saline soil.</title>
        <authorList>
            <person name="Duran-Viseras A."/>
            <person name="Sanchez-Porro C.S."/>
            <person name="Ventosa A."/>
        </authorList>
    </citation>
    <scope>NUCLEOTIDE SEQUENCE [LARGE SCALE GENOMIC DNA]</scope>
    <source>
        <strain evidence="3 4">JCM 183640</strain>
    </source>
</reference>
<feature type="transmembrane region" description="Helical" evidence="1">
    <location>
        <begin position="12"/>
        <end position="31"/>
    </location>
</feature>
<evidence type="ECO:0000256" key="1">
    <source>
        <dbReference type="SAM" id="Phobius"/>
    </source>
</evidence>
<dbReference type="EMBL" id="JAHQXF010000001">
    <property type="protein sequence ID" value="MBV0922815.1"/>
    <property type="molecule type" value="Genomic_DNA"/>
</dbReference>
<keyword evidence="4" id="KW-1185">Reference proteome</keyword>
<proteinExistence type="predicted"/>
<accession>A0A8J7Y156</accession>
<dbReference type="Pfam" id="PF25934">
    <property type="entry name" value="DUF7979"/>
    <property type="match status" value="1"/>
</dbReference>
<organism evidence="3 4">
    <name type="scientific">Haloarcula limicola</name>
    <dbReference type="NCBI Taxonomy" id="1429915"/>
    <lineage>
        <taxon>Archaea</taxon>
        <taxon>Methanobacteriati</taxon>
        <taxon>Methanobacteriota</taxon>
        <taxon>Stenosarchaea group</taxon>
        <taxon>Halobacteria</taxon>
        <taxon>Halobacteriales</taxon>
        <taxon>Haloarculaceae</taxon>
        <taxon>Haloarcula</taxon>
    </lineage>
</organism>